<dbReference type="SMART" id="SM00829">
    <property type="entry name" value="PKS_ER"/>
    <property type="match status" value="1"/>
</dbReference>
<dbReference type="Gene3D" id="3.90.180.10">
    <property type="entry name" value="Medium-chain alcohol dehydrogenases, catalytic domain"/>
    <property type="match status" value="1"/>
</dbReference>
<keyword evidence="1" id="KW-0521">NADP</keyword>
<evidence type="ECO:0000256" key="1">
    <source>
        <dbReference type="ARBA" id="ARBA00022857"/>
    </source>
</evidence>
<dbReference type="SUPFAM" id="SSF50129">
    <property type="entry name" value="GroES-like"/>
    <property type="match status" value="1"/>
</dbReference>
<evidence type="ECO:0000259" key="3">
    <source>
        <dbReference type="SMART" id="SM00829"/>
    </source>
</evidence>
<dbReference type="InterPro" id="IPR013149">
    <property type="entry name" value="ADH-like_C"/>
</dbReference>
<evidence type="ECO:0000313" key="5">
    <source>
        <dbReference type="Proteomes" id="UP001408356"/>
    </source>
</evidence>
<feature type="domain" description="Enoyl reductase (ER)" evidence="3">
    <location>
        <begin position="20"/>
        <end position="338"/>
    </location>
</feature>
<keyword evidence="5" id="KW-1185">Reference proteome</keyword>
<dbReference type="SUPFAM" id="SSF51735">
    <property type="entry name" value="NAD(P)-binding Rossmann-fold domains"/>
    <property type="match status" value="1"/>
</dbReference>
<dbReference type="Proteomes" id="UP001408356">
    <property type="component" value="Unassembled WGS sequence"/>
</dbReference>
<dbReference type="InterPro" id="IPR020843">
    <property type="entry name" value="ER"/>
</dbReference>
<proteinExistence type="predicted"/>
<dbReference type="EMBL" id="JARVKF010000223">
    <property type="protein sequence ID" value="KAK9420781.1"/>
    <property type="molecule type" value="Genomic_DNA"/>
</dbReference>
<accession>A0ABR2V1Q2</accession>
<dbReference type="PANTHER" id="PTHR48106:SF18">
    <property type="entry name" value="QUINONE OXIDOREDUCTASE PIG3"/>
    <property type="match status" value="1"/>
</dbReference>
<gene>
    <name evidence="4" type="ORF">SUNI508_00872</name>
</gene>
<dbReference type="InterPro" id="IPR036291">
    <property type="entry name" value="NAD(P)-bd_dom_sf"/>
</dbReference>
<evidence type="ECO:0000256" key="2">
    <source>
        <dbReference type="ARBA" id="ARBA00023002"/>
    </source>
</evidence>
<comment type="caution">
    <text evidence="4">The sequence shown here is derived from an EMBL/GenBank/DDBJ whole genome shotgun (WGS) entry which is preliminary data.</text>
</comment>
<sequence>MPSAPSLPKTMRAAVCEAPGPVDVLKIQNIDRPSPEDGQVLIKVLGFVDSDLQAEMFTRQGHSPGVAFPRIIGIECIGTIVDYPENSTKSSRYPIGTRVATCMGGMGRQIQGSYAEYTCVTETNVRPIPPTNLPISVLASLPEMLQTTWGSLVQGLDFKAGESLLIRGATSSIGLCAIQMARRMGATRIGATTRSKGREQMLLDAGADEVFIDSGEIADQVKNSNKKGFNKVLELVGATTTRDSLKCVVPKGTVCMAGITGGSWDWDKFSLFEDLPNRARLCAYGGGPDDFLMMPWEALIQDIEAGGLRIPVKAFKFDEIQKVHEILEQGGGGAKMVVVVDE</sequence>
<organism evidence="4 5">
    <name type="scientific">Seiridium unicorne</name>
    <dbReference type="NCBI Taxonomy" id="138068"/>
    <lineage>
        <taxon>Eukaryota</taxon>
        <taxon>Fungi</taxon>
        <taxon>Dikarya</taxon>
        <taxon>Ascomycota</taxon>
        <taxon>Pezizomycotina</taxon>
        <taxon>Sordariomycetes</taxon>
        <taxon>Xylariomycetidae</taxon>
        <taxon>Amphisphaeriales</taxon>
        <taxon>Sporocadaceae</taxon>
        <taxon>Seiridium</taxon>
    </lineage>
</organism>
<keyword evidence="2" id="KW-0560">Oxidoreductase</keyword>
<dbReference type="InterPro" id="IPR013154">
    <property type="entry name" value="ADH-like_N"/>
</dbReference>
<dbReference type="PANTHER" id="PTHR48106">
    <property type="entry name" value="QUINONE OXIDOREDUCTASE PIG3-RELATED"/>
    <property type="match status" value="1"/>
</dbReference>
<protein>
    <submittedName>
        <fullName evidence="4">Enoyl reductase (ER) domain-containing protein</fullName>
    </submittedName>
</protein>
<dbReference type="InterPro" id="IPR011032">
    <property type="entry name" value="GroES-like_sf"/>
</dbReference>
<dbReference type="Pfam" id="PF00107">
    <property type="entry name" value="ADH_zinc_N"/>
    <property type="match status" value="1"/>
</dbReference>
<reference evidence="4 5" key="1">
    <citation type="journal article" date="2024" name="J. Plant Pathol.">
        <title>Sequence and assembly of the genome of Seiridium unicorne, isolate CBS 538.82, causal agent of cypress canker disease.</title>
        <authorList>
            <person name="Scali E."/>
            <person name="Rocca G.D."/>
            <person name="Danti R."/>
            <person name="Garbelotto M."/>
            <person name="Barberini S."/>
            <person name="Baroncelli R."/>
            <person name="Emiliani G."/>
        </authorList>
    </citation>
    <scope>NUCLEOTIDE SEQUENCE [LARGE SCALE GENOMIC DNA]</scope>
    <source>
        <strain evidence="4 5">BM-138-508</strain>
    </source>
</reference>
<evidence type="ECO:0000313" key="4">
    <source>
        <dbReference type="EMBL" id="KAK9420781.1"/>
    </source>
</evidence>
<dbReference type="Pfam" id="PF08240">
    <property type="entry name" value="ADH_N"/>
    <property type="match status" value="1"/>
</dbReference>
<name>A0ABR2V1Q2_9PEZI</name>